<dbReference type="PANTHER" id="PTHR12132:SF1">
    <property type="entry name" value="DNA REPAIR PROTEIN RAD52 HOMOLOG"/>
    <property type="match status" value="1"/>
</dbReference>
<proteinExistence type="inferred from homology"/>
<feature type="compositionally biased region" description="Basic and acidic residues" evidence="5">
    <location>
        <begin position="580"/>
        <end position="594"/>
    </location>
</feature>
<feature type="region of interest" description="Disordered" evidence="5">
    <location>
        <begin position="325"/>
        <end position="347"/>
    </location>
</feature>
<dbReference type="GO" id="GO:0005634">
    <property type="term" value="C:nucleus"/>
    <property type="evidence" value="ECO:0007669"/>
    <property type="project" value="TreeGrafter"/>
</dbReference>
<keyword evidence="3" id="KW-0233">DNA recombination</keyword>
<dbReference type="InParanoid" id="A0A4Q1BPU3"/>
<dbReference type="EMBL" id="SDIL01000024">
    <property type="protein sequence ID" value="RXK39941.1"/>
    <property type="molecule type" value="Genomic_DNA"/>
</dbReference>
<feature type="region of interest" description="Disordered" evidence="5">
    <location>
        <begin position="213"/>
        <end position="244"/>
    </location>
</feature>
<dbReference type="GO" id="GO:0003697">
    <property type="term" value="F:single-stranded DNA binding"/>
    <property type="evidence" value="ECO:0007669"/>
    <property type="project" value="UniProtKB-ARBA"/>
</dbReference>
<evidence type="ECO:0000313" key="6">
    <source>
        <dbReference type="EMBL" id="RXK39941.1"/>
    </source>
</evidence>
<evidence type="ECO:0000313" key="7">
    <source>
        <dbReference type="Proteomes" id="UP000289152"/>
    </source>
</evidence>
<dbReference type="AlphaFoldDB" id="A0A4Q1BPU3"/>
<accession>A0A4Q1BPU3</accession>
<feature type="region of interest" description="Disordered" evidence="5">
    <location>
        <begin position="426"/>
        <end position="459"/>
    </location>
</feature>
<dbReference type="PANTHER" id="PTHR12132">
    <property type="entry name" value="DNA REPAIR AND RECOMBINATION PROTEIN RAD52, RAD59"/>
    <property type="match status" value="1"/>
</dbReference>
<keyword evidence="7" id="KW-1185">Reference proteome</keyword>
<evidence type="ECO:0008006" key="8">
    <source>
        <dbReference type="Google" id="ProtNLM"/>
    </source>
</evidence>
<dbReference type="InterPro" id="IPR041247">
    <property type="entry name" value="Rad52_fam"/>
</dbReference>
<dbReference type="FunFam" id="3.30.390.80:FF:000001">
    <property type="entry name" value="DNA repair protein RAD52 homolog"/>
    <property type="match status" value="1"/>
</dbReference>
<dbReference type="Pfam" id="PF04098">
    <property type="entry name" value="Rad52_Rad22"/>
    <property type="match status" value="1"/>
</dbReference>
<keyword evidence="4" id="KW-0234">DNA repair</keyword>
<feature type="region of interest" description="Disordered" evidence="5">
    <location>
        <begin position="499"/>
        <end position="594"/>
    </location>
</feature>
<name>A0A4Q1BPU3_TREME</name>
<dbReference type="InterPro" id="IPR007232">
    <property type="entry name" value="Rad52_Rad59_Rad22"/>
</dbReference>
<evidence type="ECO:0000256" key="2">
    <source>
        <dbReference type="ARBA" id="ARBA00022763"/>
    </source>
</evidence>
<dbReference type="Gene3D" id="3.30.390.80">
    <property type="entry name" value="DNA repair protein Rad52/59/22"/>
    <property type="match status" value="1"/>
</dbReference>
<feature type="compositionally biased region" description="Gly residues" evidence="5">
    <location>
        <begin position="543"/>
        <end position="570"/>
    </location>
</feature>
<evidence type="ECO:0000256" key="5">
    <source>
        <dbReference type="SAM" id="MobiDB-lite"/>
    </source>
</evidence>
<dbReference type="SUPFAM" id="SSF54768">
    <property type="entry name" value="dsRNA-binding domain-like"/>
    <property type="match status" value="1"/>
</dbReference>
<evidence type="ECO:0000256" key="4">
    <source>
        <dbReference type="ARBA" id="ARBA00023204"/>
    </source>
</evidence>
<organism evidence="6 7">
    <name type="scientific">Tremella mesenterica</name>
    <name type="common">Jelly fungus</name>
    <dbReference type="NCBI Taxonomy" id="5217"/>
    <lineage>
        <taxon>Eukaryota</taxon>
        <taxon>Fungi</taxon>
        <taxon>Dikarya</taxon>
        <taxon>Basidiomycota</taxon>
        <taxon>Agaricomycotina</taxon>
        <taxon>Tremellomycetes</taxon>
        <taxon>Tremellales</taxon>
        <taxon>Tremellaceae</taxon>
        <taxon>Tremella</taxon>
    </lineage>
</organism>
<dbReference type="GO" id="GO:0006312">
    <property type="term" value="P:mitotic recombination"/>
    <property type="evidence" value="ECO:0007669"/>
    <property type="project" value="TreeGrafter"/>
</dbReference>
<evidence type="ECO:0000256" key="3">
    <source>
        <dbReference type="ARBA" id="ARBA00023172"/>
    </source>
</evidence>
<comment type="similarity">
    <text evidence="1">Belongs to the RAD52 family.</text>
</comment>
<reference evidence="6 7" key="1">
    <citation type="submission" date="2016-06" db="EMBL/GenBank/DDBJ databases">
        <title>Evolution of pathogenesis and genome organization in the Tremellales.</title>
        <authorList>
            <person name="Cuomo C."/>
            <person name="Litvintseva A."/>
            <person name="Heitman J."/>
            <person name="Chen Y."/>
            <person name="Sun S."/>
            <person name="Springer D."/>
            <person name="Dromer F."/>
            <person name="Young S."/>
            <person name="Zeng Q."/>
            <person name="Chapman S."/>
            <person name="Gujja S."/>
            <person name="Saif S."/>
            <person name="Birren B."/>
        </authorList>
    </citation>
    <scope>NUCLEOTIDE SEQUENCE [LARGE SCALE GENOMIC DNA]</scope>
    <source>
        <strain evidence="6 7">ATCC 28783</strain>
    </source>
</reference>
<dbReference type="InterPro" id="IPR042525">
    <property type="entry name" value="Rad52_Rad59_Rad22_sf"/>
</dbReference>
<keyword evidence="2" id="KW-0227">DNA damage</keyword>
<protein>
    <recommendedName>
        <fullName evidence="8">DNA repair and recombination protein RAD52</fullName>
    </recommendedName>
</protein>
<dbReference type="OrthoDB" id="206565at2759"/>
<sequence>MDPNDTTWMSHHGSVSGAGMSFGTAYASGSAFGQPSQGFGAKFTQWSEEKVATLQARLAKKLGPEYITQRPGPAGGPKLSYVEGWKVINLANQVFSFNGWSSSIVSLTTDFLDCNDQGRVSVNVTAIVRITLQDGCFHEDVGCGQCENVRGKGAALDKAKKEAVTDATKRALKTFGNLLGNCLYDKDYTKEIVKMKVPPAKFNVSDLERRPEFTEQGAGPSRPISAIPPNIPQPTRSITPNPGPIQKATIAPGTPLRVVEDTFGEMSDAEFLDFEGDSFLEQVDISTMAVETSNTINTTLPRHSTPHSTVQPPKVDVPVYQHRHRPDLPLPGIPAVAQPGTKFTKDSTFTRSRTLPETSSNTSTSGIIHAPPMNMQINGEPMTSSGGSSVTVPEPKVKPVGGFVYPQHNGTVPTSGASARLKAITSAMSTDSRPSPIHKPTSFPHTRTGNSSPRIPSGGVEAIAGKATSVFRSTAVHLGLDELSSHSTDLNTGFSSARGVKRGLSNGPDGESLHVSPSKVSRGGEMSGEGRGVGRTNEDGREGGVGGMNGDGRIGGGGGMSGKGGVGFGQRNGMRQALGELHDQGGEWKRSRAN</sequence>
<evidence type="ECO:0000256" key="1">
    <source>
        <dbReference type="ARBA" id="ARBA00006638"/>
    </source>
</evidence>
<dbReference type="Proteomes" id="UP000289152">
    <property type="component" value="Unassembled WGS sequence"/>
</dbReference>
<dbReference type="STRING" id="5217.A0A4Q1BPU3"/>
<gene>
    <name evidence="6" type="ORF">M231_02736</name>
</gene>
<feature type="compositionally biased region" description="Polar residues" evidence="5">
    <location>
        <begin position="443"/>
        <end position="454"/>
    </location>
</feature>
<dbReference type="GO" id="GO:0045002">
    <property type="term" value="P:double-strand break repair via single-strand annealing"/>
    <property type="evidence" value="ECO:0007669"/>
    <property type="project" value="TreeGrafter"/>
</dbReference>
<dbReference type="GO" id="GO:0000724">
    <property type="term" value="P:double-strand break repair via homologous recombination"/>
    <property type="evidence" value="ECO:0007669"/>
    <property type="project" value="UniProtKB-ARBA"/>
</dbReference>
<comment type="caution">
    <text evidence="6">The sequence shown here is derived from an EMBL/GenBank/DDBJ whole genome shotgun (WGS) entry which is preliminary data.</text>
</comment>